<feature type="domain" description="Agd3 C-terminal" evidence="4">
    <location>
        <begin position="694"/>
        <end position="757"/>
    </location>
</feature>
<name>A7EGN1_SCLS1</name>
<dbReference type="InterPro" id="IPR056825">
    <property type="entry name" value="Agd3_C"/>
</dbReference>
<organism evidence="5 6">
    <name type="scientific">Sclerotinia sclerotiorum (strain ATCC 18683 / 1980 / Ss-1)</name>
    <name type="common">White mold</name>
    <name type="synonym">Whetzelinia sclerotiorum</name>
    <dbReference type="NCBI Taxonomy" id="665079"/>
    <lineage>
        <taxon>Eukaryota</taxon>
        <taxon>Fungi</taxon>
        <taxon>Dikarya</taxon>
        <taxon>Ascomycota</taxon>
        <taxon>Pezizomycotina</taxon>
        <taxon>Leotiomycetes</taxon>
        <taxon>Helotiales</taxon>
        <taxon>Sclerotiniaceae</taxon>
        <taxon>Sclerotinia</taxon>
    </lineage>
</organism>
<feature type="signal peptide" evidence="1">
    <location>
        <begin position="1"/>
        <end position="23"/>
    </location>
</feature>
<dbReference type="Pfam" id="PF25115">
    <property type="entry name" value="Agd3_CE"/>
    <property type="match status" value="1"/>
</dbReference>
<dbReference type="GeneID" id="5490606"/>
<sequence>MLLLYHLVTHILPLSLFLDAALGHRVHRRDSAAAANGPQSESVAITNGQAIMTSTVPAAPLATLSIGKVAVLANTTAATAPKAELVAVDAVDTVSSKVLIIARDTVSAYSAWSGLNDRGIPYETLIVPAAGVALPALNSSETQGNYGLIVVMSEVSYSYTGLGYQSALTADQWQALYNYQVSFRVRMVRLDSYPSAAFGTQALGACCGDGVEQLVHISDNSAFPKAGLRTGATMSTKGIYHYPTQIINSTLAKEFLQLGASSDGQFTTASTAGVINNIDGREQMVFYVPFSTDWAVTSVWLQHAWIDWGTRGLYTGYRRALLPTQIDDMFLESDIYSPTGTTYRIGTDDLAQHITFMRTINSKLNAGSNWFIEVGHNGNGNIEKSDELNNGGKTCSPGPIEYGEQIDTPLEWVKPLGTGTNIWPSTAGLYPNYSSTCMDKDPLLQWWTTPSNLNAYAHVSHTFTHEDQNNATYSDVYKEITWNQAWLAATGIANAEKFASTGLIPPAITGLHNGDALRAWSDNGITHVVGDNTRPALLNPNNEHWPLFTTVAANGFAGIQITPRWATNIYYNCDTPACTVLEWINTSAGSGDINTLLEIEKQTNVRHLLGLHHDAFIRFHQANLRYNGGATYTINGVTAKLSLFMAWVETVTQEFVRLVDWPLISYKHDDLAAVFLNRMTRDACGASLSYQLDITSSSITGFTLFANGDTCSTPIPVTLPGPVTDTQGATVEQIGSDPTTLWVTLSGSPVSFTLSTPLPIV</sequence>
<dbReference type="PANTHER" id="PTHR31002:SF34">
    <property type="entry name" value="CELL WALL PROTEIN CWP1-RELATED"/>
    <property type="match status" value="1"/>
</dbReference>
<evidence type="ECO:0000259" key="4">
    <source>
        <dbReference type="Pfam" id="PF25117"/>
    </source>
</evidence>
<keyword evidence="1" id="KW-0732">Signal</keyword>
<evidence type="ECO:0000313" key="5">
    <source>
        <dbReference type="EMBL" id="EDO01997.1"/>
    </source>
</evidence>
<keyword evidence="6" id="KW-1185">Reference proteome</keyword>
<feature type="chain" id="PRO_5002708339" description="Extracellular serine-rich protein" evidence="1">
    <location>
        <begin position="24"/>
        <end position="761"/>
    </location>
</feature>
<dbReference type="EMBL" id="CH476625">
    <property type="protein sequence ID" value="EDO01997.1"/>
    <property type="molecule type" value="Genomic_DNA"/>
</dbReference>
<reference evidence="6" key="1">
    <citation type="journal article" date="2011" name="PLoS Genet.">
        <title>Genomic analysis of the necrotrophic fungal pathogens Sclerotinia sclerotiorum and Botrytis cinerea.</title>
        <authorList>
            <person name="Amselem J."/>
            <person name="Cuomo C.A."/>
            <person name="van Kan J.A."/>
            <person name="Viaud M."/>
            <person name="Benito E.P."/>
            <person name="Couloux A."/>
            <person name="Coutinho P.M."/>
            <person name="de Vries R.P."/>
            <person name="Dyer P.S."/>
            <person name="Fillinger S."/>
            <person name="Fournier E."/>
            <person name="Gout L."/>
            <person name="Hahn M."/>
            <person name="Kohn L."/>
            <person name="Lapalu N."/>
            <person name="Plummer K.M."/>
            <person name="Pradier J.M."/>
            <person name="Quevillon E."/>
            <person name="Sharon A."/>
            <person name="Simon A."/>
            <person name="ten Have A."/>
            <person name="Tudzynski B."/>
            <person name="Tudzynski P."/>
            <person name="Wincker P."/>
            <person name="Andrew M."/>
            <person name="Anthouard V."/>
            <person name="Beever R.E."/>
            <person name="Beffa R."/>
            <person name="Benoit I."/>
            <person name="Bouzid O."/>
            <person name="Brault B."/>
            <person name="Chen Z."/>
            <person name="Choquer M."/>
            <person name="Collemare J."/>
            <person name="Cotton P."/>
            <person name="Danchin E.G."/>
            <person name="Da Silva C."/>
            <person name="Gautier A."/>
            <person name="Giraud C."/>
            <person name="Giraud T."/>
            <person name="Gonzalez C."/>
            <person name="Grossetete S."/>
            <person name="Guldener U."/>
            <person name="Henrissat B."/>
            <person name="Howlett B.J."/>
            <person name="Kodira C."/>
            <person name="Kretschmer M."/>
            <person name="Lappartient A."/>
            <person name="Leroch M."/>
            <person name="Levis C."/>
            <person name="Mauceli E."/>
            <person name="Neuveglise C."/>
            <person name="Oeser B."/>
            <person name="Pearson M."/>
            <person name="Poulain J."/>
            <person name="Poussereau N."/>
            <person name="Quesneville H."/>
            <person name="Rascle C."/>
            <person name="Schumacher J."/>
            <person name="Segurens B."/>
            <person name="Sexton A."/>
            <person name="Silva E."/>
            <person name="Sirven C."/>
            <person name="Soanes D.M."/>
            <person name="Talbot N.J."/>
            <person name="Templeton M."/>
            <person name="Yandava C."/>
            <person name="Yarden O."/>
            <person name="Zeng Q."/>
            <person name="Rollins J.A."/>
            <person name="Lebrun M.H."/>
            <person name="Dickman M."/>
        </authorList>
    </citation>
    <scope>NUCLEOTIDE SEQUENCE [LARGE SCALE GENOMIC DNA]</scope>
    <source>
        <strain evidence="6">ATCC 18683 / 1980 / Ss-1</strain>
    </source>
</reference>
<dbReference type="RefSeq" id="XP_001594665.1">
    <property type="nucleotide sequence ID" value="XM_001594615.1"/>
</dbReference>
<dbReference type="KEGG" id="ssl:SS1G_04473"/>
<dbReference type="InterPro" id="IPR050788">
    <property type="entry name" value="Yeast_SRP1/TIP1_CWP"/>
</dbReference>
<dbReference type="Pfam" id="PF25117">
    <property type="entry name" value="Agd3_C"/>
    <property type="match status" value="1"/>
</dbReference>
<feature type="domain" description="Agd3 deacetylase" evidence="2">
    <location>
        <begin position="322"/>
        <end position="689"/>
    </location>
</feature>
<dbReference type="eggNOG" id="ENOG502QR2R">
    <property type="taxonomic scope" value="Eukaryota"/>
</dbReference>
<evidence type="ECO:0000259" key="2">
    <source>
        <dbReference type="Pfam" id="PF25115"/>
    </source>
</evidence>
<evidence type="ECO:0008006" key="7">
    <source>
        <dbReference type="Google" id="ProtNLM"/>
    </source>
</evidence>
<dbReference type="Pfam" id="PF25116">
    <property type="entry name" value="CBM87_Agd3"/>
    <property type="match status" value="1"/>
</dbReference>
<evidence type="ECO:0000313" key="6">
    <source>
        <dbReference type="Proteomes" id="UP000001312"/>
    </source>
</evidence>
<dbReference type="OMA" id="MWPYFTT"/>
<feature type="domain" description="Agd3 CBM87" evidence="3">
    <location>
        <begin position="94"/>
        <end position="308"/>
    </location>
</feature>
<gene>
    <name evidence="5" type="ORF">SS1G_04473</name>
</gene>
<evidence type="ECO:0000256" key="1">
    <source>
        <dbReference type="SAM" id="SignalP"/>
    </source>
</evidence>
<dbReference type="PANTHER" id="PTHR31002">
    <property type="entry name" value="SERIPAUPERIN"/>
    <property type="match status" value="1"/>
</dbReference>
<dbReference type="InParanoid" id="A7EGN1"/>
<dbReference type="AlphaFoldDB" id="A7EGN1"/>
<protein>
    <recommendedName>
        <fullName evidence="7">Extracellular serine-rich protein</fullName>
    </recommendedName>
</protein>
<dbReference type="HOGENOM" id="CLU_010712_1_0_1"/>
<dbReference type="InterPro" id="IPR056826">
    <property type="entry name" value="Agd3_CE"/>
</dbReference>
<dbReference type="Proteomes" id="UP000001312">
    <property type="component" value="Unassembled WGS sequence"/>
</dbReference>
<accession>A7EGN1</accession>
<dbReference type="STRING" id="665079.A7EGN1"/>
<evidence type="ECO:0000259" key="3">
    <source>
        <dbReference type="Pfam" id="PF25116"/>
    </source>
</evidence>
<proteinExistence type="predicted"/>
<dbReference type="InterPro" id="IPR056827">
    <property type="entry name" value="CBM87_Agd3"/>
</dbReference>